<evidence type="ECO:0000259" key="4">
    <source>
        <dbReference type="Pfam" id="PF01555"/>
    </source>
</evidence>
<dbReference type="EMBL" id="LAZR01003493">
    <property type="protein sequence ID" value="KKN17749.1"/>
    <property type="molecule type" value="Genomic_DNA"/>
</dbReference>
<name>A0A0F9NIN1_9ZZZZ</name>
<dbReference type="InterPro" id="IPR001091">
    <property type="entry name" value="RM_Methyltransferase"/>
</dbReference>
<keyword evidence="2" id="KW-0808">Transferase</keyword>
<feature type="compositionally biased region" description="Basic and acidic residues" evidence="3">
    <location>
        <begin position="126"/>
        <end position="142"/>
    </location>
</feature>
<feature type="region of interest" description="Disordered" evidence="3">
    <location>
        <begin position="125"/>
        <end position="147"/>
    </location>
</feature>
<proteinExistence type="predicted"/>
<reference evidence="5" key="1">
    <citation type="journal article" date="2015" name="Nature">
        <title>Complex archaea that bridge the gap between prokaryotes and eukaryotes.</title>
        <authorList>
            <person name="Spang A."/>
            <person name="Saw J.H."/>
            <person name="Jorgensen S.L."/>
            <person name="Zaremba-Niedzwiedzka K."/>
            <person name="Martijn J."/>
            <person name="Lind A.E."/>
            <person name="van Eijk R."/>
            <person name="Schleper C."/>
            <person name="Guy L."/>
            <person name="Ettema T.J."/>
        </authorList>
    </citation>
    <scope>NUCLEOTIDE SEQUENCE</scope>
</reference>
<evidence type="ECO:0000256" key="3">
    <source>
        <dbReference type="SAM" id="MobiDB-lite"/>
    </source>
</evidence>
<evidence type="ECO:0000313" key="5">
    <source>
        <dbReference type="EMBL" id="KKN17749.1"/>
    </source>
</evidence>
<dbReference type="InterPro" id="IPR002941">
    <property type="entry name" value="DNA_methylase_N4/N6"/>
</dbReference>
<dbReference type="AlphaFoldDB" id="A0A0F9NIN1"/>
<dbReference type="PRINTS" id="PR00508">
    <property type="entry name" value="S21N4MTFRASE"/>
</dbReference>
<dbReference type="GO" id="GO:0032259">
    <property type="term" value="P:methylation"/>
    <property type="evidence" value="ECO:0007669"/>
    <property type="project" value="UniProtKB-KW"/>
</dbReference>
<dbReference type="GO" id="GO:0008170">
    <property type="term" value="F:N-methyltransferase activity"/>
    <property type="evidence" value="ECO:0007669"/>
    <property type="project" value="InterPro"/>
</dbReference>
<accession>A0A0F9NIN1</accession>
<gene>
    <name evidence="5" type="ORF">LCGC14_0962870</name>
</gene>
<dbReference type="Gene3D" id="3.40.50.150">
    <property type="entry name" value="Vaccinia Virus protein VP39"/>
    <property type="match status" value="1"/>
</dbReference>
<dbReference type="GO" id="GO:0003677">
    <property type="term" value="F:DNA binding"/>
    <property type="evidence" value="ECO:0007669"/>
    <property type="project" value="InterPro"/>
</dbReference>
<keyword evidence="1" id="KW-0489">Methyltransferase</keyword>
<dbReference type="SUPFAM" id="SSF53335">
    <property type="entry name" value="S-adenosyl-L-methionine-dependent methyltransferases"/>
    <property type="match status" value="1"/>
</dbReference>
<evidence type="ECO:0000256" key="1">
    <source>
        <dbReference type="ARBA" id="ARBA00022603"/>
    </source>
</evidence>
<sequence length="256" mass="28919">MPSGLKPKDLVGIPWRVAFALQADGWYLRSDTIEEVELYCPCGCGHVMEERIWRYSQDRDIIWSKPNPMPESVTDRPTKAHEYLFLLSKAQRYYYDADAVREPGAILACPDANKSTLLGGAYSRHTHGEAIPQKERRTDKQRGHTRRHAGFNDRWDAMTKKEQCSIGRNRRTVWSIPTQPTPEAHFAAFPEALVEPCVLAGSAPGDVVLDPFGGTGTTVKVAQRLGRKGIALELSPEYCRMAREKTWQTARQGQMF</sequence>
<dbReference type="Pfam" id="PF01555">
    <property type="entry name" value="N6_N4_Mtase"/>
    <property type="match status" value="1"/>
</dbReference>
<dbReference type="InterPro" id="IPR029063">
    <property type="entry name" value="SAM-dependent_MTases_sf"/>
</dbReference>
<organism evidence="5">
    <name type="scientific">marine sediment metagenome</name>
    <dbReference type="NCBI Taxonomy" id="412755"/>
    <lineage>
        <taxon>unclassified sequences</taxon>
        <taxon>metagenomes</taxon>
        <taxon>ecological metagenomes</taxon>
    </lineage>
</organism>
<protein>
    <recommendedName>
        <fullName evidence="4">DNA methylase N-4/N-6 domain-containing protein</fullName>
    </recommendedName>
</protein>
<feature type="domain" description="DNA methylase N-4/N-6" evidence="4">
    <location>
        <begin position="59"/>
        <end position="243"/>
    </location>
</feature>
<comment type="caution">
    <text evidence="5">The sequence shown here is derived from an EMBL/GenBank/DDBJ whole genome shotgun (WGS) entry which is preliminary data.</text>
</comment>
<evidence type="ECO:0000256" key="2">
    <source>
        <dbReference type="ARBA" id="ARBA00022679"/>
    </source>
</evidence>